<dbReference type="EMBL" id="CAFBNJ010000003">
    <property type="protein sequence ID" value="CAB4939856.1"/>
    <property type="molecule type" value="Genomic_DNA"/>
</dbReference>
<dbReference type="EMBL" id="CAEUNJ010000012">
    <property type="protein sequence ID" value="CAB4370752.1"/>
    <property type="molecule type" value="Genomic_DNA"/>
</dbReference>
<evidence type="ECO:0000313" key="15">
    <source>
        <dbReference type="EMBL" id="CAB4973911.1"/>
    </source>
</evidence>
<evidence type="ECO:0000256" key="1">
    <source>
        <dbReference type="ARBA" id="ARBA00004127"/>
    </source>
</evidence>
<evidence type="ECO:0000256" key="2">
    <source>
        <dbReference type="ARBA" id="ARBA00022692"/>
    </source>
</evidence>
<evidence type="ECO:0000313" key="14">
    <source>
        <dbReference type="EMBL" id="CAB4939856.1"/>
    </source>
</evidence>
<evidence type="ECO:0000259" key="8">
    <source>
        <dbReference type="Pfam" id="PF04116"/>
    </source>
</evidence>
<keyword evidence="4" id="KW-0560">Oxidoreductase</keyword>
<keyword evidence="6 7" id="KW-0472">Membrane</keyword>
<dbReference type="GO" id="GO:0016020">
    <property type="term" value="C:membrane"/>
    <property type="evidence" value="ECO:0007669"/>
    <property type="project" value="GOC"/>
</dbReference>
<dbReference type="EMBL" id="CAESAL010000021">
    <property type="protein sequence ID" value="CAB4338863.1"/>
    <property type="molecule type" value="Genomic_DNA"/>
</dbReference>
<evidence type="ECO:0000256" key="5">
    <source>
        <dbReference type="ARBA" id="ARBA00023098"/>
    </source>
</evidence>
<reference evidence="11" key="1">
    <citation type="submission" date="2020-05" db="EMBL/GenBank/DDBJ databases">
        <authorList>
            <person name="Chiriac C."/>
            <person name="Salcher M."/>
            <person name="Ghai R."/>
            <person name="Kavagutti S V."/>
        </authorList>
    </citation>
    <scope>NUCLEOTIDE SEQUENCE</scope>
</reference>
<dbReference type="InterPro" id="IPR006694">
    <property type="entry name" value="Fatty_acid_hydroxylase"/>
</dbReference>
<sequence length="331" mass="37309">MPTRTDEPGRVHATQRAGLGRTVVLVSATSIIFVTLIGAAQWFRSPDVSLSSFEALPRQWLSALWRPWFFIFAAVLFGMQWIFPGRKDENPLSHGLVVDLCWFLLAPILALTIISLQLGALGNGLATVFGKPATDLVPTLGTWKVAILAFVVADLIGWVNHWMHHKYPSLWLFHAVHHSQTEMNVFSDSRNHVVEVLIASTLSFIPAWFLGLNVTQAVTLAIFSSFVSSFIHTNVRINLGPLRYVFISPQAHRIHHSLNDDHYNTNFGTVFSWWDYIFNTKHPDDRSYPRTGITDERFPLERSARPIAVGRTIGSQLLYPFKVLAAPFSHN</sequence>
<dbReference type="GO" id="GO:0008610">
    <property type="term" value="P:lipid biosynthetic process"/>
    <property type="evidence" value="ECO:0007669"/>
    <property type="project" value="InterPro"/>
</dbReference>
<name>A0A6J6FTS7_9ZZZZ</name>
<evidence type="ECO:0000313" key="11">
    <source>
        <dbReference type="EMBL" id="CAB4588008.1"/>
    </source>
</evidence>
<keyword evidence="5" id="KW-0443">Lipid metabolism</keyword>
<proteinExistence type="predicted"/>
<feature type="transmembrane region" description="Helical" evidence="7">
    <location>
        <begin position="95"/>
        <end position="120"/>
    </location>
</feature>
<dbReference type="GO" id="GO:0050479">
    <property type="term" value="F:glyceryl-ether monooxygenase activity"/>
    <property type="evidence" value="ECO:0007669"/>
    <property type="project" value="TreeGrafter"/>
</dbReference>
<organism evidence="11">
    <name type="scientific">freshwater metagenome</name>
    <dbReference type="NCBI Taxonomy" id="449393"/>
    <lineage>
        <taxon>unclassified sequences</taxon>
        <taxon>metagenomes</taxon>
        <taxon>ecological metagenomes</taxon>
    </lineage>
</organism>
<evidence type="ECO:0000256" key="6">
    <source>
        <dbReference type="ARBA" id="ARBA00023136"/>
    </source>
</evidence>
<dbReference type="EMBL" id="CAFBOK010000021">
    <property type="protein sequence ID" value="CAB4973911.1"/>
    <property type="molecule type" value="Genomic_DNA"/>
</dbReference>
<dbReference type="GO" id="GO:0005506">
    <property type="term" value="F:iron ion binding"/>
    <property type="evidence" value="ECO:0007669"/>
    <property type="project" value="InterPro"/>
</dbReference>
<dbReference type="EMBL" id="CAEZVC010000002">
    <property type="protein sequence ID" value="CAB4611835.1"/>
    <property type="molecule type" value="Genomic_DNA"/>
</dbReference>
<feature type="transmembrane region" description="Helical" evidence="7">
    <location>
        <begin position="140"/>
        <end position="159"/>
    </location>
</feature>
<accession>A0A6J6FTS7</accession>
<keyword evidence="2 7" id="KW-0812">Transmembrane</keyword>
<protein>
    <submittedName>
        <fullName evidence="11">Unannotated protein</fullName>
    </submittedName>
</protein>
<evidence type="ECO:0000313" key="9">
    <source>
        <dbReference type="EMBL" id="CAB4338863.1"/>
    </source>
</evidence>
<feature type="transmembrane region" description="Helical" evidence="7">
    <location>
        <begin position="23"/>
        <end position="43"/>
    </location>
</feature>
<feature type="transmembrane region" description="Helical" evidence="7">
    <location>
        <begin position="193"/>
        <end position="211"/>
    </location>
</feature>
<evidence type="ECO:0000256" key="4">
    <source>
        <dbReference type="ARBA" id="ARBA00023002"/>
    </source>
</evidence>
<evidence type="ECO:0000256" key="7">
    <source>
        <dbReference type="SAM" id="Phobius"/>
    </source>
</evidence>
<feature type="transmembrane region" description="Helical" evidence="7">
    <location>
        <begin position="63"/>
        <end position="83"/>
    </location>
</feature>
<dbReference type="GO" id="GO:0006643">
    <property type="term" value="P:membrane lipid metabolic process"/>
    <property type="evidence" value="ECO:0007669"/>
    <property type="project" value="TreeGrafter"/>
</dbReference>
<dbReference type="InterPro" id="IPR051689">
    <property type="entry name" value="Sterol_desaturase/TMEM195"/>
</dbReference>
<dbReference type="PANTHER" id="PTHR21624:SF1">
    <property type="entry name" value="ALKYLGLYCEROL MONOOXYGENASE"/>
    <property type="match status" value="1"/>
</dbReference>
<dbReference type="EMBL" id="CAEZTY010000041">
    <property type="protein sequence ID" value="CAB4588008.1"/>
    <property type="molecule type" value="Genomic_DNA"/>
</dbReference>
<feature type="domain" description="Fatty acid hydroxylase" evidence="8">
    <location>
        <begin position="147"/>
        <end position="280"/>
    </location>
</feature>
<keyword evidence="3 7" id="KW-1133">Transmembrane helix</keyword>
<evidence type="ECO:0000313" key="10">
    <source>
        <dbReference type="EMBL" id="CAB4370752.1"/>
    </source>
</evidence>
<dbReference type="EMBL" id="CAEZXY010000008">
    <property type="protein sequence ID" value="CAB4697875.1"/>
    <property type="molecule type" value="Genomic_DNA"/>
</dbReference>
<gene>
    <name evidence="11" type="ORF">UFOPK1762_01146</name>
    <name evidence="12" type="ORF">UFOPK1906_00092</name>
    <name evidence="13" type="ORF">UFOPK2624_00361</name>
    <name evidence="9" type="ORF">UFOPK3331_00803</name>
    <name evidence="14" type="ORF">UFOPK3785_00105</name>
    <name evidence="15" type="ORF">UFOPK3927_00306</name>
    <name evidence="10" type="ORF">UFOPK4201_00405</name>
</gene>
<dbReference type="AlphaFoldDB" id="A0A6J6FTS7"/>
<evidence type="ECO:0000313" key="13">
    <source>
        <dbReference type="EMBL" id="CAB4697875.1"/>
    </source>
</evidence>
<dbReference type="PANTHER" id="PTHR21624">
    <property type="entry name" value="STEROL DESATURASE-RELATED PROTEIN"/>
    <property type="match status" value="1"/>
</dbReference>
<evidence type="ECO:0000313" key="12">
    <source>
        <dbReference type="EMBL" id="CAB4611835.1"/>
    </source>
</evidence>
<dbReference type="Pfam" id="PF04116">
    <property type="entry name" value="FA_hydroxylase"/>
    <property type="match status" value="1"/>
</dbReference>
<comment type="subcellular location">
    <subcellularLocation>
        <location evidence="1">Endomembrane system</location>
        <topology evidence="1">Multi-pass membrane protein</topology>
    </subcellularLocation>
</comment>
<dbReference type="GO" id="GO:0005783">
    <property type="term" value="C:endoplasmic reticulum"/>
    <property type="evidence" value="ECO:0007669"/>
    <property type="project" value="TreeGrafter"/>
</dbReference>
<evidence type="ECO:0000256" key="3">
    <source>
        <dbReference type="ARBA" id="ARBA00022989"/>
    </source>
</evidence>